<reference evidence="2 3" key="1">
    <citation type="submission" date="2024-09" db="EMBL/GenBank/DDBJ databases">
        <authorList>
            <person name="Sun Q."/>
            <person name="Mori K."/>
        </authorList>
    </citation>
    <scope>NUCLEOTIDE SEQUENCE [LARGE SCALE GENOMIC DNA]</scope>
    <source>
        <strain evidence="2 3">CCM 7957</strain>
    </source>
</reference>
<dbReference type="InterPro" id="IPR037401">
    <property type="entry name" value="SnoaL-like"/>
</dbReference>
<dbReference type="Proteomes" id="UP001589783">
    <property type="component" value="Unassembled WGS sequence"/>
</dbReference>
<dbReference type="Pfam" id="PF12680">
    <property type="entry name" value="SnoaL_2"/>
    <property type="match status" value="1"/>
</dbReference>
<protein>
    <submittedName>
        <fullName evidence="2">Nuclear transport factor 2 family protein</fullName>
    </submittedName>
</protein>
<dbReference type="SUPFAM" id="SSF54427">
    <property type="entry name" value="NTF2-like"/>
    <property type="match status" value="1"/>
</dbReference>
<organism evidence="2 3">
    <name type="scientific">Gordonia phosphorivorans</name>
    <dbReference type="NCBI Taxonomy" id="1056982"/>
    <lineage>
        <taxon>Bacteria</taxon>
        <taxon>Bacillati</taxon>
        <taxon>Actinomycetota</taxon>
        <taxon>Actinomycetes</taxon>
        <taxon>Mycobacteriales</taxon>
        <taxon>Gordoniaceae</taxon>
        <taxon>Gordonia</taxon>
    </lineage>
</organism>
<feature type="domain" description="SnoaL-like" evidence="1">
    <location>
        <begin position="32"/>
        <end position="132"/>
    </location>
</feature>
<keyword evidence="3" id="KW-1185">Reference proteome</keyword>
<sequence length="145" mass="15865">MGAIGLLSFDGLEHVLLTEELLVLAVKIADVVDAYIDRISTGTAEEIVDLYADGATVEDPIGAPIRNTREDLIEFYSIITSLEKREATLKWVKVAGDTAVFEFTLVTGAAGMAFEITPVDIMVFNEEGKVVSMRAVWQQSDLKQI</sequence>
<name>A0ABV6HB10_9ACTN</name>
<evidence type="ECO:0000313" key="3">
    <source>
        <dbReference type="Proteomes" id="UP001589783"/>
    </source>
</evidence>
<accession>A0ABV6HB10</accession>
<dbReference type="InterPro" id="IPR032710">
    <property type="entry name" value="NTF2-like_dom_sf"/>
</dbReference>
<dbReference type="EMBL" id="JBHLWV010000027">
    <property type="protein sequence ID" value="MFC0316074.1"/>
    <property type="molecule type" value="Genomic_DNA"/>
</dbReference>
<comment type="caution">
    <text evidence="2">The sequence shown here is derived from an EMBL/GenBank/DDBJ whole genome shotgun (WGS) entry which is preliminary data.</text>
</comment>
<dbReference type="Gene3D" id="3.10.450.50">
    <property type="match status" value="1"/>
</dbReference>
<proteinExistence type="predicted"/>
<dbReference type="RefSeq" id="WP_382365734.1">
    <property type="nucleotide sequence ID" value="NZ_JBHLWV010000027.1"/>
</dbReference>
<evidence type="ECO:0000259" key="1">
    <source>
        <dbReference type="Pfam" id="PF12680"/>
    </source>
</evidence>
<evidence type="ECO:0000313" key="2">
    <source>
        <dbReference type="EMBL" id="MFC0316074.1"/>
    </source>
</evidence>
<gene>
    <name evidence="2" type="ORF">ACFFJD_14570</name>
</gene>